<accession>A0ABR6GNJ1</accession>
<protein>
    <submittedName>
        <fullName evidence="1">Mevalonate pyrophosphate decarboxylase</fullName>
    </submittedName>
</protein>
<dbReference type="EMBL" id="JACHXO010000001">
    <property type="protein sequence ID" value="MBB3193686.1"/>
    <property type="molecule type" value="Genomic_DNA"/>
</dbReference>
<organism evidence="1 2">
    <name type="scientific">Roseateles terrae</name>
    <dbReference type="NCBI Taxonomy" id="431060"/>
    <lineage>
        <taxon>Bacteria</taxon>
        <taxon>Pseudomonadati</taxon>
        <taxon>Pseudomonadota</taxon>
        <taxon>Betaproteobacteria</taxon>
        <taxon>Burkholderiales</taxon>
        <taxon>Sphaerotilaceae</taxon>
        <taxon>Roseateles</taxon>
    </lineage>
</organism>
<keyword evidence="2" id="KW-1185">Reference proteome</keyword>
<name>A0ABR6GNJ1_9BURK</name>
<comment type="caution">
    <text evidence="1">The sequence shown here is derived from an EMBL/GenBank/DDBJ whole genome shotgun (WGS) entry which is preliminary data.</text>
</comment>
<sequence length="71" mass="6874">MSSMNAGAGLGASASAGASATAEALMGQLAVQSKQAMANNLAMGRMSQEAALSEALGKKFKAAGDSVKGLV</sequence>
<dbReference type="Proteomes" id="UP000574369">
    <property type="component" value="Unassembled WGS sequence"/>
</dbReference>
<evidence type="ECO:0000313" key="2">
    <source>
        <dbReference type="Proteomes" id="UP000574369"/>
    </source>
</evidence>
<reference evidence="1 2" key="1">
    <citation type="submission" date="2020-08" db="EMBL/GenBank/DDBJ databases">
        <title>Genomic Encyclopedia of Type Strains, Phase III (KMG-III): the genomes of soil and plant-associated and newly described type strains.</title>
        <authorList>
            <person name="Whitman W."/>
        </authorList>
    </citation>
    <scope>NUCLEOTIDE SEQUENCE [LARGE SCALE GENOMIC DNA]</scope>
    <source>
        <strain evidence="1 2">CECT 7247</strain>
    </source>
</reference>
<gene>
    <name evidence="1" type="ORF">FHS28_001051</name>
</gene>
<evidence type="ECO:0000313" key="1">
    <source>
        <dbReference type="EMBL" id="MBB3193686.1"/>
    </source>
</evidence>
<dbReference type="RefSeq" id="WP_184294182.1">
    <property type="nucleotide sequence ID" value="NZ_JACHXO010000001.1"/>
</dbReference>
<proteinExistence type="predicted"/>